<accession>A0A815C5F5</accession>
<evidence type="ECO:0000256" key="1">
    <source>
        <dbReference type="SAM" id="Phobius"/>
    </source>
</evidence>
<evidence type="ECO:0000313" key="5">
    <source>
        <dbReference type="Proteomes" id="UP000663829"/>
    </source>
</evidence>
<dbReference type="OrthoDB" id="10039548at2759"/>
<keyword evidence="1" id="KW-1133">Transmembrane helix</keyword>
<keyword evidence="5" id="KW-1185">Reference proteome</keyword>
<evidence type="ECO:0000313" key="4">
    <source>
        <dbReference type="EMBL" id="CAF4072863.1"/>
    </source>
</evidence>
<dbReference type="EMBL" id="CAJNOQ010011533">
    <property type="protein sequence ID" value="CAF1279108.1"/>
    <property type="molecule type" value="Genomic_DNA"/>
</dbReference>
<protein>
    <recommendedName>
        <fullName evidence="6">SUEL-type lectin domain-containing protein</fullName>
    </recommendedName>
</protein>
<dbReference type="Proteomes" id="UP000663829">
    <property type="component" value="Unassembled WGS sequence"/>
</dbReference>
<keyword evidence="2" id="KW-0732">Signal</keyword>
<reference evidence="3" key="1">
    <citation type="submission" date="2021-02" db="EMBL/GenBank/DDBJ databases">
        <authorList>
            <person name="Nowell W R."/>
        </authorList>
    </citation>
    <scope>NUCLEOTIDE SEQUENCE</scope>
</reference>
<evidence type="ECO:0000256" key="2">
    <source>
        <dbReference type="SAM" id="SignalP"/>
    </source>
</evidence>
<keyword evidence="1" id="KW-0812">Transmembrane</keyword>
<evidence type="ECO:0008006" key="6">
    <source>
        <dbReference type="Google" id="ProtNLM"/>
    </source>
</evidence>
<keyword evidence="1" id="KW-0472">Membrane</keyword>
<dbReference type="EMBL" id="CAJOBC010026984">
    <property type="protein sequence ID" value="CAF4072863.1"/>
    <property type="molecule type" value="Genomic_DNA"/>
</dbReference>
<name>A0A815C5F5_9BILA</name>
<feature type="signal peptide" evidence="2">
    <location>
        <begin position="1"/>
        <end position="18"/>
    </location>
</feature>
<sequence>MLLTFAIFLFFLFQQIFCLTYESCCSSDDIYFTNKTISTTTLSCSKNYILKLRSVNYYYGNGCSRSNCKRRSTKYYLMCNNLKTCKISIKCVYMDNYLCPELKLLPNTRAEHIIVDYDCISTELESPLIAFNRFIKEQNLTTNYYKPIRSPFLDELNNTSTTTTIPTINNQQIDIYNEKVWNDYILKNYLTKQRSTILIDKQQQQQQQHRSLVTDVLLIVIILIVFAFVLIICMLIGLLLYKKILLLNNKKKCLLLKHQYQSFSPGENMYDNLNGTMKVDMNGTTTDV</sequence>
<evidence type="ECO:0000313" key="3">
    <source>
        <dbReference type="EMBL" id="CAF1279108.1"/>
    </source>
</evidence>
<dbReference type="AlphaFoldDB" id="A0A815C5F5"/>
<comment type="caution">
    <text evidence="3">The sequence shown here is derived from an EMBL/GenBank/DDBJ whole genome shotgun (WGS) entry which is preliminary data.</text>
</comment>
<proteinExistence type="predicted"/>
<organism evidence="3 5">
    <name type="scientific">Didymodactylos carnosus</name>
    <dbReference type="NCBI Taxonomy" id="1234261"/>
    <lineage>
        <taxon>Eukaryota</taxon>
        <taxon>Metazoa</taxon>
        <taxon>Spiralia</taxon>
        <taxon>Gnathifera</taxon>
        <taxon>Rotifera</taxon>
        <taxon>Eurotatoria</taxon>
        <taxon>Bdelloidea</taxon>
        <taxon>Philodinida</taxon>
        <taxon>Philodinidae</taxon>
        <taxon>Didymodactylos</taxon>
    </lineage>
</organism>
<gene>
    <name evidence="3" type="ORF">GPM918_LOCUS27466</name>
    <name evidence="4" type="ORF">SRO942_LOCUS27795</name>
</gene>
<feature type="transmembrane region" description="Helical" evidence="1">
    <location>
        <begin position="216"/>
        <end position="241"/>
    </location>
</feature>
<dbReference type="Proteomes" id="UP000681722">
    <property type="component" value="Unassembled WGS sequence"/>
</dbReference>
<feature type="chain" id="PRO_5036227043" description="SUEL-type lectin domain-containing protein" evidence="2">
    <location>
        <begin position="19"/>
        <end position="288"/>
    </location>
</feature>